<feature type="region of interest" description="Disordered" evidence="1">
    <location>
        <begin position="1"/>
        <end position="30"/>
    </location>
</feature>
<feature type="domain" description="Spt5 KOW" evidence="2">
    <location>
        <begin position="26"/>
        <end position="103"/>
    </location>
</feature>
<dbReference type="AlphaFoldDB" id="A0ABD3BDW4"/>
<gene>
    <name evidence="3" type="ORF">CASFOL_041120</name>
</gene>
<sequence>MAFGSWAVADSGSAGPQLTSRPLGERNTQRREKYFRRSRLNRTDGAVSKYSFRAVSNLDYLKRAAYSCDEKVMFKDDFLYKNESLKLLSTQNVQPNFDVLEEFSDDNICCHEKELCKYFESGNHIKVVSGAIQGVTDMVVFVVQCE</sequence>
<dbReference type="InterPro" id="IPR008991">
    <property type="entry name" value="Translation_prot_SH3-like_sf"/>
</dbReference>
<dbReference type="Pfam" id="PF23042">
    <property type="entry name" value="KOW1_SPT5"/>
    <property type="match status" value="1"/>
</dbReference>
<proteinExistence type="predicted"/>
<evidence type="ECO:0000313" key="4">
    <source>
        <dbReference type="Proteomes" id="UP001632038"/>
    </source>
</evidence>
<comment type="caution">
    <text evidence="3">The sequence shown here is derived from an EMBL/GenBank/DDBJ whole genome shotgun (WGS) entry which is preliminary data.</text>
</comment>
<dbReference type="Proteomes" id="UP001632038">
    <property type="component" value="Unassembled WGS sequence"/>
</dbReference>
<organism evidence="3 4">
    <name type="scientific">Castilleja foliolosa</name>
    <dbReference type="NCBI Taxonomy" id="1961234"/>
    <lineage>
        <taxon>Eukaryota</taxon>
        <taxon>Viridiplantae</taxon>
        <taxon>Streptophyta</taxon>
        <taxon>Embryophyta</taxon>
        <taxon>Tracheophyta</taxon>
        <taxon>Spermatophyta</taxon>
        <taxon>Magnoliopsida</taxon>
        <taxon>eudicotyledons</taxon>
        <taxon>Gunneridae</taxon>
        <taxon>Pentapetalae</taxon>
        <taxon>asterids</taxon>
        <taxon>lamiids</taxon>
        <taxon>Lamiales</taxon>
        <taxon>Orobanchaceae</taxon>
        <taxon>Pedicularideae</taxon>
        <taxon>Castillejinae</taxon>
        <taxon>Castilleja</taxon>
    </lineage>
</organism>
<reference evidence="4" key="1">
    <citation type="journal article" date="2024" name="IScience">
        <title>Strigolactones Initiate the Formation of Haustorium-like Structures in Castilleja.</title>
        <authorList>
            <person name="Buerger M."/>
            <person name="Peterson D."/>
            <person name="Chory J."/>
        </authorList>
    </citation>
    <scope>NUCLEOTIDE SEQUENCE [LARGE SCALE GENOMIC DNA]</scope>
</reference>
<dbReference type="EMBL" id="JAVIJP010000100">
    <property type="protein sequence ID" value="KAL3615459.1"/>
    <property type="molecule type" value="Genomic_DNA"/>
</dbReference>
<evidence type="ECO:0000259" key="2">
    <source>
        <dbReference type="Pfam" id="PF23042"/>
    </source>
</evidence>
<dbReference type="InterPro" id="IPR041973">
    <property type="entry name" value="KOW_Spt5_1"/>
</dbReference>
<evidence type="ECO:0000256" key="1">
    <source>
        <dbReference type="SAM" id="MobiDB-lite"/>
    </source>
</evidence>
<name>A0ABD3BDW4_9LAMI</name>
<accession>A0ABD3BDW4</accession>
<evidence type="ECO:0000313" key="3">
    <source>
        <dbReference type="EMBL" id="KAL3615459.1"/>
    </source>
</evidence>
<protein>
    <recommendedName>
        <fullName evidence="2">Spt5 KOW domain-containing protein</fullName>
    </recommendedName>
</protein>
<keyword evidence="4" id="KW-1185">Reference proteome</keyword>
<dbReference type="SUPFAM" id="SSF50104">
    <property type="entry name" value="Translation proteins SH3-like domain"/>
    <property type="match status" value="1"/>
</dbReference>